<dbReference type="GO" id="GO:0003682">
    <property type="term" value="F:chromatin binding"/>
    <property type="evidence" value="ECO:0007669"/>
    <property type="project" value="TreeGrafter"/>
</dbReference>
<dbReference type="OrthoDB" id="10258882at2759"/>
<keyword evidence="4" id="KW-0539">Nucleus</keyword>
<evidence type="ECO:0000313" key="7">
    <source>
        <dbReference type="EMBL" id="KAG2226844.1"/>
    </source>
</evidence>
<comment type="subcellular location">
    <subcellularLocation>
        <location evidence="1">Nucleus</location>
    </subcellularLocation>
</comment>
<evidence type="ECO:0000313" key="8">
    <source>
        <dbReference type="Proteomes" id="UP000646827"/>
    </source>
</evidence>
<dbReference type="EMBL" id="JAEPRB010000013">
    <property type="protein sequence ID" value="KAG2226844.1"/>
    <property type="molecule type" value="Genomic_DNA"/>
</dbReference>
<evidence type="ECO:0000256" key="3">
    <source>
        <dbReference type="ARBA" id="ARBA00022705"/>
    </source>
</evidence>
<dbReference type="GO" id="GO:0000727">
    <property type="term" value="P:double-strand break repair via break-induced replication"/>
    <property type="evidence" value="ECO:0007669"/>
    <property type="project" value="TreeGrafter"/>
</dbReference>
<dbReference type="GO" id="GO:0003697">
    <property type="term" value="F:single-stranded DNA binding"/>
    <property type="evidence" value="ECO:0007669"/>
    <property type="project" value="TreeGrafter"/>
</dbReference>
<keyword evidence="8" id="KW-1185">Reference proteome</keyword>
<dbReference type="GO" id="GO:0003688">
    <property type="term" value="F:DNA replication origin binding"/>
    <property type="evidence" value="ECO:0007669"/>
    <property type="project" value="TreeGrafter"/>
</dbReference>
<reference evidence="7 8" key="1">
    <citation type="submission" date="2020-12" db="EMBL/GenBank/DDBJ databases">
        <title>Metabolic potential, ecology and presence of endohyphal bacteria is reflected in genomic diversity of Mucoromycotina.</title>
        <authorList>
            <person name="Muszewska A."/>
            <person name="Okrasinska A."/>
            <person name="Steczkiewicz K."/>
            <person name="Drgas O."/>
            <person name="Orlowska M."/>
            <person name="Perlinska-Lenart U."/>
            <person name="Aleksandrzak-Piekarczyk T."/>
            <person name="Szatraj K."/>
            <person name="Zielenkiewicz U."/>
            <person name="Pilsyk S."/>
            <person name="Malc E."/>
            <person name="Mieczkowski P."/>
            <person name="Kruszewska J.S."/>
            <person name="Biernat P."/>
            <person name="Pawlowska J."/>
        </authorList>
    </citation>
    <scope>NUCLEOTIDE SEQUENCE [LARGE SCALE GENOMIC DNA]</scope>
    <source>
        <strain evidence="7 8">CBS 142.35</strain>
    </source>
</reference>
<feature type="compositionally biased region" description="Acidic residues" evidence="6">
    <location>
        <begin position="149"/>
        <end position="169"/>
    </location>
</feature>
<keyword evidence="3" id="KW-0235">DNA replication</keyword>
<protein>
    <recommendedName>
        <fullName evidence="9">Cell division control protein 45</fullName>
    </recommendedName>
</protein>
<dbReference type="GO" id="GO:0006270">
    <property type="term" value="P:DNA replication initiation"/>
    <property type="evidence" value="ECO:0007669"/>
    <property type="project" value="InterPro"/>
</dbReference>
<evidence type="ECO:0000256" key="6">
    <source>
        <dbReference type="SAM" id="MobiDB-lite"/>
    </source>
</evidence>
<organism evidence="7 8">
    <name type="scientific">Circinella minor</name>
    <dbReference type="NCBI Taxonomy" id="1195481"/>
    <lineage>
        <taxon>Eukaryota</taxon>
        <taxon>Fungi</taxon>
        <taxon>Fungi incertae sedis</taxon>
        <taxon>Mucoromycota</taxon>
        <taxon>Mucoromycotina</taxon>
        <taxon>Mucoromycetes</taxon>
        <taxon>Mucorales</taxon>
        <taxon>Lichtheimiaceae</taxon>
        <taxon>Circinella</taxon>
    </lineage>
</organism>
<dbReference type="GO" id="GO:1902977">
    <property type="term" value="P:mitotic DNA replication preinitiation complex assembly"/>
    <property type="evidence" value="ECO:0007669"/>
    <property type="project" value="TreeGrafter"/>
</dbReference>
<comment type="caution">
    <text evidence="7">The sequence shown here is derived from an EMBL/GenBank/DDBJ whole genome shotgun (WGS) entry which is preliminary data.</text>
</comment>
<keyword evidence="5" id="KW-0131">Cell cycle</keyword>
<dbReference type="AlphaFoldDB" id="A0A8H7SAR0"/>
<feature type="compositionally biased region" description="Basic and acidic residues" evidence="6">
    <location>
        <begin position="170"/>
        <end position="190"/>
    </location>
</feature>
<proteinExistence type="inferred from homology"/>
<evidence type="ECO:0000256" key="1">
    <source>
        <dbReference type="ARBA" id="ARBA00004123"/>
    </source>
</evidence>
<name>A0A8H7SAR0_9FUNG</name>
<dbReference type="Pfam" id="PF02724">
    <property type="entry name" value="CDC45"/>
    <property type="match status" value="1"/>
</dbReference>
<evidence type="ECO:0000256" key="5">
    <source>
        <dbReference type="ARBA" id="ARBA00023306"/>
    </source>
</evidence>
<accession>A0A8H7SAR0</accession>
<evidence type="ECO:0008006" key="9">
    <source>
        <dbReference type="Google" id="ProtNLM"/>
    </source>
</evidence>
<comment type="similarity">
    <text evidence="2">Belongs to the CDC45 family.</text>
</comment>
<feature type="region of interest" description="Disordered" evidence="6">
    <location>
        <begin position="149"/>
        <end position="198"/>
    </location>
</feature>
<dbReference type="PANTHER" id="PTHR10507:SF0">
    <property type="entry name" value="CELL DIVISION CONTROL PROTEIN 45 HOMOLOG"/>
    <property type="match status" value="1"/>
</dbReference>
<dbReference type="InterPro" id="IPR003874">
    <property type="entry name" value="CDC45"/>
</dbReference>
<dbReference type="GO" id="GO:0031261">
    <property type="term" value="C:DNA replication preinitiation complex"/>
    <property type="evidence" value="ECO:0007669"/>
    <property type="project" value="TreeGrafter"/>
</dbReference>
<evidence type="ECO:0000256" key="2">
    <source>
        <dbReference type="ARBA" id="ARBA00010727"/>
    </source>
</evidence>
<evidence type="ECO:0000256" key="4">
    <source>
        <dbReference type="ARBA" id="ARBA00023242"/>
    </source>
</evidence>
<dbReference type="PANTHER" id="PTHR10507">
    <property type="entry name" value="CDC45-RELATED PROTEIN"/>
    <property type="match status" value="1"/>
</dbReference>
<gene>
    <name evidence="7" type="ORF">INT45_005809</name>
</gene>
<sequence length="610" mass="70368">MVLITESYFSRAFERIKQDSVEGNCVLFVASDVDAICACKIFQSILKADLIQHKLVPVSGHQDLEKASKDIVADDPDLRTIIMLNCGAPLEVFELFGNREEVKIYVIDSHRPFNLDSCLPESKNVLIFEDASEKSKLNEYMDAYEDIMVDEDDNNSEMDDSNDEEDDNNDDRPRQRRRLTEKGDDGLSRSERRRKRQRQRRLLTEYYESGVYHANSTAGQVYALATQLARTNNDLLWLAIIGITSQYIFERIDTDKYLKYISLLNDDVARFNLIHGEGAKRTGDSSIQTEEDFRFMLFRHWSLQDSMYHSGYVASKLGLWKEFGRRRLLNMFAKMGFSIQQCEQVYTHMDINLKEILRNKIETVAPLYGLTDICFPSFARTFGWKQRFSASDAVYSLVTLLETSPESAIRLGEDVLWNKDEDWDALEEATDNIGEGLSSIRRRWWMRNFYTVYDSMDSAEELERGVKLCMKVQRAVVRQSTAVLEKRAVRVIKNFRTVVMRDGPDLPLFQHPLTLSKLALFLTDAYREHGNRNLPFVIASYDEEHESFLVVATTGAPTFGDVRKNPFGMAFQKAAERTQARISFDSFETSVLQIHKNDLDLFIENLFVAA</sequence>
<dbReference type="Proteomes" id="UP000646827">
    <property type="component" value="Unassembled WGS sequence"/>
</dbReference>